<keyword evidence="2" id="KW-1185">Reference proteome</keyword>
<organism evidence="1 2">
    <name type="scientific">Leptospira ellinghausenii</name>
    <dbReference type="NCBI Taxonomy" id="1917822"/>
    <lineage>
        <taxon>Bacteria</taxon>
        <taxon>Pseudomonadati</taxon>
        <taxon>Spirochaetota</taxon>
        <taxon>Spirochaetia</taxon>
        <taxon>Leptospirales</taxon>
        <taxon>Leptospiraceae</taxon>
        <taxon>Leptospira</taxon>
    </lineage>
</organism>
<dbReference type="Gene3D" id="3.40.50.1820">
    <property type="entry name" value="alpha/beta hydrolase"/>
    <property type="match status" value="1"/>
</dbReference>
<evidence type="ECO:0000313" key="2">
    <source>
        <dbReference type="Proteomes" id="UP000245206"/>
    </source>
</evidence>
<evidence type="ECO:0008006" key="3">
    <source>
        <dbReference type="Google" id="ProtNLM"/>
    </source>
</evidence>
<dbReference type="InterPro" id="IPR029058">
    <property type="entry name" value="AB_hydrolase_fold"/>
</dbReference>
<gene>
    <name evidence="1" type="ORF">LPTSP2_19750</name>
</gene>
<comment type="caution">
    <text evidence="1">The sequence shown here is derived from an EMBL/GenBank/DDBJ whole genome shotgun (WGS) entry which is preliminary data.</text>
</comment>
<dbReference type="Proteomes" id="UP000245206">
    <property type="component" value="Unassembled WGS sequence"/>
</dbReference>
<protein>
    <recommendedName>
        <fullName evidence="3">Alpha/beta hydrolase</fullName>
    </recommendedName>
</protein>
<evidence type="ECO:0000313" key="1">
    <source>
        <dbReference type="EMBL" id="GBF42685.1"/>
    </source>
</evidence>
<dbReference type="OrthoDB" id="8871309at2"/>
<sequence>MIQILINSLAGKTVSLTQKTTDSLLKGVQFLVHGSLSKTGDGLDLLSNAFFYKPEWREALQKLGVQVKDKGIRSNEEFQKTIELTNQAFDKALFKVELTAKKSDDMVFDNRMVSSILGSSHNQKFKLTKIDMSFRTFGKDITAKETISEYLNSGKSKSVLFLPGLFTDETVWQEQTVEYKDRKITSPGLATELAECGYFSFYLRYNHGLPIHENGKKLMHLLDVFFEENKEIHPDIICYSLGCLIFRSCMYHAKLENKTWITRLGKITLVASPNKGSYLEKIGFWLGFLFEKSPNVALKIIGMIGNLRSDAIKDLSFGLIRKEEKGWKETISGYFAETYFGELDDLDVYQAYALMEGPENPLQNFLGDGIVEKKSLTYLTDKVFDKKPNPALRTLELKKQNHFSIISSRPLIHWVKEVFGVAPKV</sequence>
<dbReference type="RefSeq" id="WP_108959754.1">
    <property type="nucleotide sequence ID" value="NZ_BFAZ01000009.1"/>
</dbReference>
<dbReference type="AlphaFoldDB" id="A0A2P2DDJ2"/>
<name>A0A2P2DDJ2_9LEPT</name>
<dbReference type="SUPFAM" id="SSF53474">
    <property type="entry name" value="alpha/beta-Hydrolases"/>
    <property type="match status" value="1"/>
</dbReference>
<dbReference type="EMBL" id="BFAZ01000009">
    <property type="protein sequence ID" value="GBF42685.1"/>
    <property type="molecule type" value="Genomic_DNA"/>
</dbReference>
<reference evidence="2" key="1">
    <citation type="journal article" date="2019" name="Microbiol. Immunol.">
        <title>Molecular and phenotypic characterization of Leptospira johnsonii sp. nov., Leptospira ellinghausenii sp. nov. and Leptospira ryugenii sp. nov. isolated from soil and water in Japan.</title>
        <authorList>
            <person name="Masuzawa T."/>
            <person name="Saito M."/>
            <person name="Nakao R."/>
            <person name="Nikaido Y."/>
            <person name="Matsumoto M."/>
            <person name="Ogawa M."/>
            <person name="Yokoyama M."/>
            <person name="Hidaka Y."/>
            <person name="Tomita J."/>
            <person name="Sakakibara K."/>
            <person name="Suzuki K."/>
            <person name="Yasuda S."/>
            <person name="Sato H."/>
            <person name="Yamaguchi M."/>
            <person name="Yoshida S.I."/>
            <person name="Koizumi N."/>
            <person name="Kawamura Y."/>
        </authorList>
    </citation>
    <scope>NUCLEOTIDE SEQUENCE [LARGE SCALE GENOMIC DNA]</scope>
    <source>
        <strain evidence="2">E18</strain>
    </source>
</reference>
<accession>A0A2P2DDJ2</accession>
<proteinExistence type="predicted"/>